<dbReference type="OrthoDB" id="10035668at2759"/>
<keyword evidence="3" id="KW-1185">Reference proteome</keyword>
<feature type="region of interest" description="Disordered" evidence="1">
    <location>
        <begin position="108"/>
        <end position="140"/>
    </location>
</feature>
<evidence type="ECO:0008006" key="4">
    <source>
        <dbReference type="Google" id="ProtNLM"/>
    </source>
</evidence>
<proteinExistence type="predicted"/>
<dbReference type="AlphaFoldDB" id="A0A8J9VV97"/>
<name>A0A8J9VV97_9NEOP</name>
<reference evidence="2" key="1">
    <citation type="submission" date="2021-12" db="EMBL/GenBank/DDBJ databases">
        <authorList>
            <person name="Martin H S."/>
        </authorList>
    </citation>
    <scope>NUCLEOTIDE SEQUENCE</scope>
</reference>
<evidence type="ECO:0000256" key="1">
    <source>
        <dbReference type="SAM" id="MobiDB-lite"/>
    </source>
</evidence>
<dbReference type="Proteomes" id="UP000838878">
    <property type="component" value="Chromosome 9"/>
</dbReference>
<protein>
    <recommendedName>
        <fullName evidence="4">HTH CENPB-type domain-containing protein</fullName>
    </recommendedName>
</protein>
<evidence type="ECO:0000313" key="3">
    <source>
        <dbReference type="Proteomes" id="UP000838878"/>
    </source>
</evidence>
<evidence type="ECO:0000313" key="2">
    <source>
        <dbReference type="EMBL" id="CAH0730988.1"/>
    </source>
</evidence>
<gene>
    <name evidence="2" type="ORF">BINO364_LOCUS15905</name>
</gene>
<organism evidence="2 3">
    <name type="scientific">Brenthis ino</name>
    <name type="common">lesser marbled fritillary</name>
    <dbReference type="NCBI Taxonomy" id="405034"/>
    <lineage>
        <taxon>Eukaryota</taxon>
        <taxon>Metazoa</taxon>
        <taxon>Ecdysozoa</taxon>
        <taxon>Arthropoda</taxon>
        <taxon>Hexapoda</taxon>
        <taxon>Insecta</taxon>
        <taxon>Pterygota</taxon>
        <taxon>Neoptera</taxon>
        <taxon>Endopterygota</taxon>
        <taxon>Lepidoptera</taxon>
        <taxon>Glossata</taxon>
        <taxon>Ditrysia</taxon>
        <taxon>Papilionoidea</taxon>
        <taxon>Nymphalidae</taxon>
        <taxon>Heliconiinae</taxon>
        <taxon>Argynnini</taxon>
        <taxon>Brenthis</taxon>
    </lineage>
</organism>
<sequence>MRKKNVDVIFYELKDAVCATLVIHCSCQKEFIGHFRLTKLGFQQVWVELSPRLPIVRRNTGVRNELKICDAKLTILHVDAFLEGLERNGERLWLLGELAVMATNNSETQQPFSASAGLPPPRRKSFLRPRQPAKQSTSSTALTNDPLWLNAFVLDGERGLSHEEAVKDSQKRGDASHDQQRLIAFIEGYESVVGAGAATYLSGLGDFTDGTGVHHYVTASEPNRQGHFGVLDTMGHRSYETKFAPMISFHTFLADVTATRERRERLDLASYATTTMVRNYRRKSNKGSYCSEKLQEAVRAVQNRTMKKKLVSCLHIMEKNGFGLSREEILNMVGDYVNRNEISTPFKNGIPGKDWLYAFQQRHNLTVKKPQSVDEISKEAFDALKLKRWKEFVTSYDIPQQLPNTSDNYGISHNNHRDIKINRNLKTLQPRTLAIVLDKLNTTNLKLCLLNRIPSNNNTLELGQINKQTTTFQALLLEKVRRGDSTKTVWRKVAPGAEVITRDDVAGQSVSPDNADTESEVSIYPDDGNFDSEIISTKYDMDTQNEDSESEMHDRSLILKSEASPVEGFYLESFIWNGISCCPGIQF</sequence>
<accession>A0A8J9VV97</accession>
<feature type="non-terminal residue" evidence="2">
    <location>
        <position position="587"/>
    </location>
</feature>
<dbReference type="EMBL" id="OV170229">
    <property type="protein sequence ID" value="CAH0730988.1"/>
    <property type="molecule type" value="Genomic_DNA"/>
</dbReference>